<gene>
    <name evidence="2" type="ORF">A4H97_16520</name>
</gene>
<dbReference type="PROSITE" id="PS51257">
    <property type="entry name" value="PROKAR_LIPOPROTEIN"/>
    <property type="match status" value="1"/>
</dbReference>
<keyword evidence="3" id="KW-1185">Reference proteome</keyword>
<protein>
    <recommendedName>
        <fullName evidence="1">DUF7151 domain-containing protein</fullName>
    </recommendedName>
</protein>
<accession>A0A1V9E1Q4</accession>
<dbReference type="AlphaFoldDB" id="A0A1V9E1Q4"/>
<evidence type="ECO:0000313" key="3">
    <source>
        <dbReference type="Proteomes" id="UP000192610"/>
    </source>
</evidence>
<dbReference type="OrthoDB" id="659493at2"/>
<dbReference type="Pfam" id="PF23657">
    <property type="entry name" value="DUF7151"/>
    <property type="match status" value="1"/>
</dbReference>
<evidence type="ECO:0000313" key="2">
    <source>
        <dbReference type="EMBL" id="OQP39825.1"/>
    </source>
</evidence>
<dbReference type="EMBL" id="LVXG01000078">
    <property type="protein sequence ID" value="OQP39825.1"/>
    <property type="molecule type" value="Genomic_DNA"/>
</dbReference>
<proteinExistence type="predicted"/>
<feature type="domain" description="DUF7151" evidence="1">
    <location>
        <begin position="30"/>
        <end position="75"/>
    </location>
</feature>
<dbReference type="RefSeq" id="WP_081204329.1">
    <property type="nucleotide sequence ID" value="NZ_FOCZ01000003.1"/>
</dbReference>
<comment type="caution">
    <text evidence="2">The sequence shown here is derived from an EMBL/GenBank/DDBJ whole genome shotgun (WGS) entry which is preliminary data.</text>
</comment>
<organism evidence="2 3">
    <name type="scientific">Niastella yeongjuensis</name>
    <dbReference type="NCBI Taxonomy" id="354355"/>
    <lineage>
        <taxon>Bacteria</taxon>
        <taxon>Pseudomonadati</taxon>
        <taxon>Bacteroidota</taxon>
        <taxon>Chitinophagia</taxon>
        <taxon>Chitinophagales</taxon>
        <taxon>Chitinophagaceae</taxon>
        <taxon>Niastella</taxon>
    </lineage>
</organism>
<reference evidence="3" key="1">
    <citation type="submission" date="2016-04" db="EMBL/GenBank/DDBJ databases">
        <authorList>
            <person name="Chen L."/>
            <person name="Zhuang W."/>
            <person name="Wang G."/>
        </authorList>
    </citation>
    <scope>NUCLEOTIDE SEQUENCE [LARGE SCALE GENOMIC DNA]</scope>
    <source>
        <strain evidence="3">17621</strain>
    </source>
</reference>
<evidence type="ECO:0000259" key="1">
    <source>
        <dbReference type="Pfam" id="PF23657"/>
    </source>
</evidence>
<dbReference type="STRING" id="354355.SAMN05660816_02051"/>
<dbReference type="Proteomes" id="UP000192610">
    <property type="component" value="Unassembled WGS sequence"/>
</dbReference>
<name>A0A1V9E1Q4_9BACT</name>
<sequence>MKISSPFFLVAITGIMFGACKKEDGPAGKNSLINQVAEPAGVNCAVGGVKIVSGIDANSNNVLDSNEIQKTDFVCNANGIYNKETIINFPIPSSPYLAIELTDEMESLSAIDFNIANYPADSVAFSAYISSYDGLATTSVELYDQTNNKVIANSILTTQSKEGVLKSTTVNFLKDLPKGPVKLNFGLRTNNQMAGGYLYSAALKIYKK</sequence>
<dbReference type="InterPro" id="IPR055575">
    <property type="entry name" value="DUF7151"/>
</dbReference>